<dbReference type="SUPFAM" id="SSF144091">
    <property type="entry name" value="Rhomboid-like"/>
    <property type="match status" value="1"/>
</dbReference>
<dbReference type="InterPro" id="IPR035952">
    <property type="entry name" value="Rhomboid-like_sf"/>
</dbReference>
<evidence type="ECO:0000256" key="8">
    <source>
        <dbReference type="SAM" id="MobiDB-lite"/>
    </source>
</evidence>
<name>A0A835W3K8_CHLIN</name>
<feature type="domain" description="Peptidase S54 rhomboid" evidence="9">
    <location>
        <begin position="175"/>
        <end position="315"/>
    </location>
</feature>
<evidence type="ECO:0000256" key="1">
    <source>
        <dbReference type="ARBA" id="ARBA00004141"/>
    </source>
</evidence>
<gene>
    <name evidence="10" type="ORF">HXX76_004676</name>
</gene>
<dbReference type="GO" id="GO:0006508">
    <property type="term" value="P:proteolysis"/>
    <property type="evidence" value="ECO:0007669"/>
    <property type="project" value="UniProtKB-KW"/>
</dbReference>
<dbReference type="PANTHER" id="PTHR43066">
    <property type="entry name" value="RHOMBOID-RELATED PROTEIN"/>
    <property type="match status" value="1"/>
</dbReference>
<evidence type="ECO:0000256" key="3">
    <source>
        <dbReference type="ARBA" id="ARBA00022670"/>
    </source>
</evidence>
<keyword evidence="6" id="KW-1133">Transmembrane helix</keyword>
<dbReference type="GO" id="GO:0016020">
    <property type="term" value="C:membrane"/>
    <property type="evidence" value="ECO:0007669"/>
    <property type="project" value="UniProtKB-SubCell"/>
</dbReference>
<reference evidence="10" key="1">
    <citation type="journal article" date="2020" name="bioRxiv">
        <title>Comparative genomics of Chlamydomonas.</title>
        <authorList>
            <person name="Craig R.J."/>
            <person name="Hasan A.R."/>
            <person name="Ness R.W."/>
            <person name="Keightley P.D."/>
        </authorList>
    </citation>
    <scope>NUCLEOTIDE SEQUENCE</scope>
    <source>
        <strain evidence="10">SAG 7.73</strain>
    </source>
</reference>
<evidence type="ECO:0000256" key="6">
    <source>
        <dbReference type="ARBA" id="ARBA00022989"/>
    </source>
</evidence>
<organism evidence="10 11">
    <name type="scientific">Chlamydomonas incerta</name>
    <dbReference type="NCBI Taxonomy" id="51695"/>
    <lineage>
        <taxon>Eukaryota</taxon>
        <taxon>Viridiplantae</taxon>
        <taxon>Chlorophyta</taxon>
        <taxon>core chlorophytes</taxon>
        <taxon>Chlorophyceae</taxon>
        <taxon>CS clade</taxon>
        <taxon>Chlamydomonadales</taxon>
        <taxon>Chlamydomonadaceae</taxon>
        <taxon>Chlamydomonas</taxon>
    </lineage>
</organism>
<evidence type="ECO:0000256" key="7">
    <source>
        <dbReference type="ARBA" id="ARBA00023136"/>
    </source>
</evidence>
<dbReference type="Pfam" id="PF01694">
    <property type="entry name" value="Rhomboid"/>
    <property type="match status" value="1"/>
</dbReference>
<keyword evidence="3" id="KW-0645">Protease</keyword>
<comment type="caution">
    <text evidence="10">The sequence shown here is derived from an EMBL/GenBank/DDBJ whole genome shotgun (WGS) entry which is preliminary data.</text>
</comment>
<dbReference type="Gene3D" id="1.20.1540.10">
    <property type="entry name" value="Rhomboid-like"/>
    <property type="match status" value="1"/>
</dbReference>
<protein>
    <recommendedName>
        <fullName evidence="9">Peptidase S54 rhomboid domain-containing protein</fullName>
    </recommendedName>
</protein>
<comment type="similarity">
    <text evidence="2">Belongs to the peptidase S54 family.</text>
</comment>
<evidence type="ECO:0000313" key="11">
    <source>
        <dbReference type="Proteomes" id="UP000650467"/>
    </source>
</evidence>
<evidence type="ECO:0000256" key="2">
    <source>
        <dbReference type="ARBA" id="ARBA00009045"/>
    </source>
</evidence>
<dbReference type="AlphaFoldDB" id="A0A835W3K8"/>
<keyword evidence="11" id="KW-1185">Reference proteome</keyword>
<feature type="compositionally biased region" description="Basic residues" evidence="8">
    <location>
        <begin position="14"/>
        <end position="24"/>
    </location>
</feature>
<feature type="region of interest" description="Disordered" evidence="8">
    <location>
        <begin position="1"/>
        <end position="24"/>
    </location>
</feature>
<keyword evidence="5" id="KW-0378">Hydrolase</keyword>
<keyword evidence="4" id="KW-0812">Transmembrane</keyword>
<evidence type="ECO:0000256" key="5">
    <source>
        <dbReference type="ARBA" id="ARBA00022801"/>
    </source>
</evidence>
<dbReference type="EMBL" id="JAEHOC010000008">
    <property type="protein sequence ID" value="KAG2439317.1"/>
    <property type="molecule type" value="Genomic_DNA"/>
</dbReference>
<evidence type="ECO:0000256" key="4">
    <source>
        <dbReference type="ARBA" id="ARBA00022692"/>
    </source>
</evidence>
<evidence type="ECO:0000313" key="10">
    <source>
        <dbReference type="EMBL" id="KAG2439317.1"/>
    </source>
</evidence>
<feature type="region of interest" description="Disordered" evidence="8">
    <location>
        <begin position="352"/>
        <end position="374"/>
    </location>
</feature>
<accession>A0A835W3K8</accession>
<keyword evidence="7" id="KW-0472">Membrane</keyword>
<feature type="compositionally biased region" description="Gly residues" evidence="8">
    <location>
        <begin position="359"/>
        <end position="371"/>
    </location>
</feature>
<dbReference type="PANTHER" id="PTHR43066:SF1">
    <property type="entry name" value="RHOMBOID PROTEIN 2"/>
    <property type="match status" value="1"/>
</dbReference>
<proteinExistence type="inferred from homology"/>
<dbReference type="InterPro" id="IPR022764">
    <property type="entry name" value="Peptidase_S54_rhomboid_dom"/>
</dbReference>
<dbReference type="OrthoDB" id="546032at2759"/>
<dbReference type="Proteomes" id="UP000650467">
    <property type="component" value="Unassembled WGS sequence"/>
</dbReference>
<dbReference type="GO" id="GO:0004252">
    <property type="term" value="F:serine-type endopeptidase activity"/>
    <property type="evidence" value="ECO:0007669"/>
    <property type="project" value="InterPro"/>
</dbReference>
<sequence>MAALPGGGSWPPPRRPHSPGCHRRARGLAAAVAAASVASLATAGPASASSCSPSPPRREGAGNGCSCSSVLPLAAATATGPPQLPNPFENLNLNFNFNLGEALGPALAQAAVFWLNQAGVAAQRLLDDHLRELGSGGCPATAAVLRAHLAAAAVQVVSLGVATNWMLLDRAAIRRGQLWRLVTWSLVHAGPLHFLSNYAVIAKLGAQLEAVAGSDRFAAAYVASSAAATLASLALNGGRRSLGSSGAAFGLAAALWRYHAAHVDLLPPEAHVALKRVGDRALQFTAVYHLFWWSRLDVSAHVGGALAGWAAGELLGPHYRLVRSGAAAALGPLGALIPGVGGGWVFRDRPLPLQPPASGGSGGGGGGGSGMEGSVEATGAAAAAAAARLVDASRWAAREPRQRIAFPALGPGYTVSAAAAASQQHHQHHR</sequence>
<evidence type="ECO:0000259" key="9">
    <source>
        <dbReference type="Pfam" id="PF01694"/>
    </source>
</evidence>
<comment type="subcellular location">
    <subcellularLocation>
        <location evidence="1">Membrane</location>
        <topology evidence="1">Multi-pass membrane protein</topology>
    </subcellularLocation>
</comment>